<sequence>METMDEITQRLNDWNTIREQTWSTFDVIGPGIHVYHDVLTDDLNISLTLENYLSDNNDAAQWAEAEVGYQQRMPDYRDCYDFKFKTSSHLAKGSTQQELDLRKMYNLAHFKQLQAVKHYCGMYNIGEMRYWEATNFVKYGPKQHFAEHVDHGYSYNCTVSLVAYANDNYEGGELEFRLWNLKMKPQKGDLVIFPSNYMYPHRSLPVVEGTKYSLVTMLDYSDKFHRQEFYKETGS</sequence>
<dbReference type="EMBL" id="LR797078">
    <property type="protein sequence ID" value="CAB4185757.1"/>
    <property type="molecule type" value="Genomic_DNA"/>
</dbReference>
<dbReference type="GO" id="GO:0051213">
    <property type="term" value="F:dioxygenase activity"/>
    <property type="evidence" value="ECO:0007669"/>
    <property type="project" value="UniProtKB-KW"/>
</dbReference>
<evidence type="ECO:0000259" key="6">
    <source>
        <dbReference type="PROSITE" id="PS51471"/>
    </source>
</evidence>
<keyword evidence="4" id="KW-0560">Oxidoreductase</keyword>
<evidence type="ECO:0000256" key="2">
    <source>
        <dbReference type="ARBA" id="ARBA00022723"/>
    </source>
</evidence>
<dbReference type="PANTHER" id="PTHR10869">
    <property type="entry name" value="PROLYL 4-HYDROXYLASE ALPHA SUBUNIT"/>
    <property type="match status" value="1"/>
</dbReference>
<evidence type="ECO:0000313" key="7">
    <source>
        <dbReference type="EMBL" id="CAB4185757.1"/>
    </source>
</evidence>
<dbReference type="InterPro" id="IPR005123">
    <property type="entry name" value="Oxoglu/Fe-dep_dioxygenase_dom"/>
</dbReference>
<dbReference type="GO" id="GO:0005506">
    <property type="term" value="F:iron ion binding"/>
    <property type="evidence" value="ECO:0007669"/>
    <property type="project" value="InterPro"/>
</dbReference>
<dbReference type="GO" id="GO:0016705">
    <property type="term" value="F:oxidoreductase activity, acting on paired donors, with incorporation or reduction of molecular oxygen"/>
    <property type="evidence" value="ECO:0007669"/>
    <property type="project" value="InterPro"/>
</dbReference>
<dbReference type="InterPro" id="IPR044862">
    <property type="entry name" value="Pro_4_hyd_alph_FE2OG_OXY"/>
</dbReference>
<comment type="cofactor">
    <cofactor evidence="1">
        <name>L-ascorbate</name>
        <dbReference type="ChEBI" id="CHEBI:38290"/>
    </cofactor>
</comment>
<evidence type="ECO:0000256" key="4">
    <source>
        <dbReference type="ARBA" id="ARBA00023002"/>
    </source>
</evidence>
<name>A0A6J5QT90_9CAUD</name>
<dbReference type="Gene3D" id="2.60.120.620">
    <property type="entry name" value="q2cbj1_9rhob like domain"/>
    <property type="match status" value="1"/>
</dbReference>
<keyword evidence="5" id="KW-0408">Iron</keyword>
<dbReference type="GO" id="GO:0031418">
    <property type="term" value="F:L-ascorbic acid binding"/>
    <property type="evidence" value="ECO:0007669"/>
    <property type="project" value="InterPro"/>
</dbReference>
<dbReference type="SMART" id="SM00702">
    <property type="entry name" value="P4Hc"/>
    <property type="match status" value="1"/>
</dbReference>
<protein>
    <submittedName>
        <fullName evidence="7">Oxoglutarate/iron-dependent dioxygenase</fullName>
    </submittedName>
</protein>
<proteinExistence type="predicted"/>
<evidence type="ECO:0000256" key="3">
    <source>
        <dbReference type="ARBA" id="ARBA00022964"/>
    </source>
</evidence>
<gene>
    <name evidence="7" type="ORF">UFOVP1130_116</name>
</gene>
<evidence type="ECO:0000256" key="1">
    <source>
        <dbReference type="ARBA" id="ARBA00001961"/>
    </source>
</evidence>
<organism evidence="7">
    <name type="scientific">uncultured Caudovirales phage</name>
    <dbReference type="NCBI Taxonomy" id="2100421"/>
    <lineage>
        <taxon>Viruses</taxon>
        <taxon>Duplodnaviria</taxon>
        <taxon>Heunggongvirae</taxon>
        <taxon>Uroviricota</taxon>
        <taxon>Caudoviricetes</taxon>
        <taxon>Peduoviridae</taxon>
        <taxon>Maltschvirus</taxon>
        <taxon>Maltschvirus maltsch</taxon>
    </lineage>
</organism>
<feature type="domain" description="Fe2OG dioxygenase" evidence="6">
    <location>
        <begin position="130"/>
        <end position="220"/>
    </location>
</feature>
<accession>A0A6J5QT90</accession>
<dbReference type="InterPro" id="IPR045054">
    <property type="entry name" value="P4HA-like"/>
</dbReference>
<reference evidence="7" key="1">
    <citation type="submission" date="2020-05" db="EMBL/GenBank/DDBJ databases">
        <authorList>
            <person name="Chiriac C."/>
            <person name="Salcher M."/>
            <person name="Ghai R."/>
            <person name="Kavagutti S V."/>
        </authorList>
    </citation>
    <scope>NUCLEOTIDE SEQUENCE</scope>
</reference>
<keyword evidence="3 7" id="KW-0223">Dioxygenase</keyword>
<dbReference type="Pfam" id="PF13640">
    <property type="entry name" value="2OG-FeII_Oxy_3"/>
    <property type="match status" value="1"/>
</dbReference>
<dbReference type="PROSITE" id="PS51471">
    <property type="entry name" value="FE2OG_OXY"/>
    <property type="match status" value="1"/>
</dbReference>
<evidence type="ECO:0000256" key="5">
    <source>
        <dbReference type="ARBA" id="ARBA00023004"/>
    </source>
</evidence>
<dbReference type="InterPro" id="IPR006620">
    <property type="entry name" value="Pro_4_hyd_alph"/>
</dbReference>
<keyword evidence="2" id="KW-0479">Metal-binding</keyword>
<dbReference type="PANTHER" id="PTHR10869:SF246">
    <property type="entry name" value="TRANSMEMBRANE PROLYL 4-HYDROXYLASE"/>
    <property type="match status" value="1"/>
</dbReference>